<evidence type="ECO:0000313" key="3">
    <source>
        <dbReference type="Proteomes" id="UP001627284"/>
    </source>
</evidence>
<keyword evidence="3" id="KW-1185">Reference proteome</keyword>
<dbReference type="Proteomes" id="UP001627284">
    <property type="component" value="Unassembled WGS sequence"/>
</dbReference>
<feature type="region of interest" description="Disordered" evidence="1">
    <location>
        <begin position="1"/>
        <end position="67"/>
    </location>
</feature>
<feature type="compositionally biased region" description="Polar residues" evidence="1">
    <location>
        <begin position="49"/>
        <end position="66"/>
    </location>
</feature>
<evidence type="ECO:0000313" key="2">
    <source>
        <dbReference type="EMBL" id="KAL3379480.1"/>
    </source>
</evidence>
<comment type="caution">
    <text evidence="2">The sequence shown here is derived from an EMBL/GenBank/DDBJ whole genome shotgun (WGS) entry which is preliminary data.</text>
</comment>
<proteinExistence type="predicted"/>
<feature type="non-terminal residue" evidence="2">
    <location>
        <position position="1"/>
    </location>
</feature>
<reference evidence="2 3" key="1">
    <citation type="submission" date="2024-05" db="EMBL/GenBank/DDBJ databases">
        <title>De novo assembly of an allotetraploid wild potato.</title>
        <authorList>
            <person name="Hosaka A.J."/>
        </authorList>
    </citation>
    <scope>NUCLEOTIDE SEQUENCE [LARGE SCALE GENOMIC DNA]</scope>
    <source>
        <tissue evidence="2">Young leaves</tissue>
    </source>
</reference>
<feature type="compositionally biased region" description="Basic residues" evidence="1">
    <location>
        <begin position="20"/>
        <end position="29"/>
    </location>
</feature>
<gene>
    <name evidence="2" type="ORF">AABB24_000265</name>
</gene>
<name>A0ABD2VFI0_9SOLN</name>
<dbReference type="AlphaFoldDB" id="A0ABD2VFI0"/>
<accession>A0ABD2VFI0</accession>
<sequence length="131" mass="14839">QQSDKANLTLYVPSSSSSKTKLKKKKKKNQIPALRSSVQQTQKSRKFTAAQSGTKPDNPTAHTSSRLLHENHWNLRLQQPSTLVFSSGFHGIFVEFLHQEQSFPIPRGKFQKLEGDFFGTKKHCQIASTRT</sequence>
<organism evidence="2 3">
    <name type="scientific">Solanum stoloniferum</name>
    <dbReference type="NCBI Taxonomy" id="62892"/>
    <lineage>
        <taxon>Eukaryota</taxon>
        <taxon>Viridiplantae</taxon>
        <taxon>Streptophyta</taxon>
        <taxon>Embryophyta</taxon>
        <taxon>Tracheophyta</taxon>
        <taxon>Spermatophyta</taxon>
        <taxon>Magnoliopsida</taxon>
        <taxon>eudicotyledons</taxon>
        <taxon>Gunneridae</taxon>
        <taxon>Pentapetalae</taxon>
        <taxon>asterids</taxon>
        <taxon>lamiids</taxon>
        <taxon>Solanales</taxon>
        <taxon>Solanaceae</taxon>
        <taxon>Solanoideae</taxon>
        <taxon>Solaneae</taxon>
        <taxon>Solanum</taxon>
    </lineage>
</organism>
<dbReference type="EMBL" id="JBJKTR010000001">
    <property type="protein sequence ID" value="KAL3379480.1"/>
    <property type="molecule type" value="Genomic_DNA"/>
</dbReference>
<evidence type="ECO:0000256" key="1">
    <source>
        <dbReference type="SAM" id="MobiDB-lite"/>
    </source>
</evidence>
<protein>
    <submittedName>
        <fullName evidence="2">Uncharacterized protein</fullName>
    </submittedName>
</protein>